<dbReference type="AlphaFoldDB" id="A0A0D0DVC9"/>
<evidence type="ECO:0000256" key="1">
    <source>
        <dbReference type="ARBA" id="ARBA00022443"/>
    </source>
</evidence>
<feature type="compositionally biased region" description="Pro residues" evidence="3">
    <location>
        <begin position="169"/>
        <end position="191"/>
    </location>
</feature>
<dbReference type="EMBL" id="KN824884">
    <property type="protein sequence ID" value="KIK98698.1"/>
    <property type="molecule type" value="Genomic_DNA"/>
</dbReference>
<feature type="compositionally biased region" description="Pro residues" evidence="3">
    <location>
        <begin position="203"/>
        <end position="218"/>
    </location>
</feature>
<dbReference type="STRING" id="930991.A0A0D0DVC9"/>
<dbReference type="InterPro" id="IPR001452">
    <property type="entry name" value="SH3_domain"/>
</dbReference>
<evidence type="ECO:0000313" key="6">
    <source>
        <dbReference type="Proteomes" id="UP000054538"/>
    </source>
</evidence>
<organism evidence="5 6">
    <name type="scientific">Paxillus rubicundulus Ve08.2h10</name>
    <dbReference type="NCBI Taxonomy" id="930991"/>
    <lineage>
        <taxon>Eukaryota</taxon>
        <taxon>Fungi</taxon>
        <taxon>Dikarya</taxon>
        <taxon>Basidiomycota</taxon>
        <taxon>Agaricomycotina</taxon>
        <taxon>Agaricomycetes</taxon>
        <taxon>Agaricomycetidae</taxon>
        <taxon>Boletales</taxon>
        <taxon>Paxilineae</taxon>
        <taxon>Paxillaceae</taxon>
        <taxon>Paxillus</taxon>
    </lineage>
</organism>
<dbReference type="OrthoDB" id="5983572at2759"/>
<protein>
    <recommendedName>
        <fullName evidence="4">SH3 domain-containing protein</fullName>
    </recommendedName>
</protein>
<dbReference type="InParanoid" id="A0A0D0DVC9"/>
<dbReference type="SMART" id="SM00326">
    <property type="entry name" value="SH3"/>
    <property type="match status" value="1"/>
</dbReference>
<reference evidence="6" key="2">
    <citation type="submission" date="2015-01" db="EMBL/GenBank/DDBJ databases">
        <title>Evolutionary Origins and Diversification of the Mycorrhizal Mutualists.</title>
        <authorList>
            <consortium name="DOE Joint Genome Institute"/>
            <consortium name="Mycorrhizal Genomics Consortium"/>
            <person name="Kohler A."/>
            <person name="Kuo A."/>
            <person name="Nagy L.G."/>
            <person name="Floudas D."/>
            <person name="Copeland A."/>
            <person name="Barry K.W."/>
            <person name="Cichocki N."/>
            <person name="Veneault-Fourrey C."/>
            <person name="LaButti K."/>
            <person name="Lindquist E.A."/>
            <person name="Lipzen A."/>
            <person name="Lundell T."/>
            <person name="Morin E."/>
            <person name="Murat C."/>
            <person name="Riley R."/>
            <person name="Ohm R."/>
            <person name="Sun H."/>
            <person name="Tunlid A."/>
            <person name="Henrissat B."/>
            <person name="Grigoriev I.V."/>
            <person name="Hibbett D.S."/>
            <person name="Martin F."/>
        </authorList>
    </citation>
    <scope>NUCLEOTIDE SEQUENCE [LARGE SCALE GENOMIC DNA]</scope>
    <source>
        <strain evidence="6">Ve08.2h10</strain>
    </source>
</reference>
<dbReference type="InterPro" id="IPR050670">
    <property type="entry name" value="STAM"/>
</dbReference>
<reference evidence="5 6" key="1">
    <citation type="submission" date="2014-04" db="EMBL/GenBank/DDBJ databases">
        <authorList>
            <consortium name="DOE Joint Genome Institute"/>
            <person name="Kuo A."/>
            <person name="Kohler A."/>
            <person name="Jargeat P."/>
            <person name="Nagy L.G."/>
            <person name="Floudas D."/>
            <person name="Copeland A."/>
            <person name="Barry K.W."/>
            <person name="Cichocki N."/>
            <person name="Veneault-Fourrey C."/>
            <person name="LaButti K."/>
            <person name="Lindquist E.A."/>
            <person name="Lipzen A."/>
            <person name="Lundell T."/>
            <person name="Morin E."/>
            <person name="Murat C."/>
            <person name="Sun H."/>
            <person name="Tunlid A."/>
            <person name="Henrissat B."/>
            <person name="Grigoriev I.V."/>
            <person name="Hibbett D.S."/>
            <person name="Martin F."/>
            <person name="Nordberg H.P."/>
            <person name="Cantor M.N."/>
            <person name="Hua S.X."/>
        </authorList>
    </citation>
    <scope>NUCLEOTIDE SEQUENCE [LARGE SCALE GENOMIC DNA]</scope>
    <source>
        <strain evidence="5 6">Ve08.2h10</strain>
    </source>
</reference>
<feature type="domain" description="SH3" evidence="4">
    <location>
        <begin position="76"/>
        <end position="136"/>
    </location>
</feature>
<dbReference type="Gene3D" id="2.30.30.40">
    <property type="entry name" value="SH3 Domains"/>
    <property type="match status" value="1"/>
</dbReference>
<dbReference type="PROSITE" id="PS50002">
    <property type="entry name" value="SH3"/>
    <property type="match status" value="1"/>
</dbReference>
<dbReference type="PANTHER" id="PTHR45929">
    <property type="entry name" value="JAK PATHWAY SIGNAL TRANSDUCTION ADAPTOR MOLECULE"/>
    <property type="match status" value="1"/>
</dbReference>
<sequence>MTEPRSPIFAHILSQTRQNVELLIAHNQILEVDGREILSRLSSAGNSSESLSVVVLTNQTQSLTMSPPRSVALTVPPKVEARAIWEWTSEDSNDLAFHAGEIIEIVAETNADWWTGRNTAGKQGLFPAIYVEKLPQHLRHRPLSQLSFPDLSKSKTSLDSRTGSMEPRYPSPQPKQYPPPAPQQFQPPPGAPRTGSVELRYPSPQPKQYPSPAPPQQYSPPAGAAGYYPPGGPSYNPYMAPPSGPPAPQPMPQQQPPPQKNKFGGLGQTMAQSAAGGVGFGAGAAIGGGLINSIF</sequence>
<feature type="region of interest" description="Disordered" evidence="3">
    <location>
        <begin position="145"/>
        <end position="267"/>
    </location>
</feature>
<dbReference type="CDD" id="cd00174">
    <property type="entry name" value="SH3"/>
    <property type="match status" value="1"/>
</dbReference>
<evidence type="ECO:0000256" key="2">
    <source>
        <dbReference type="PROSITE-ProRule" id="PRU00192"/>
    </source>
</evidence>
<evidence type="ECO:0000313" key="5">
    <source>
        <dbReference type="EMBL" id="KIK98698.1"/>
    </source>
</evidence>
<dbReference type="Proteomes" id="UP000054538">
    <property type="component" value="Unassembled WGS sequence"/>
</dbReference>
<evidence type="ECO:0000259" key="4">
    <source>
        <dbReference type="PROSITE" id="PS50002"/>
    </source>
</evidence>
<keyword evidence="1 2" id="KW-0728">SH3 domain</keyword>
<name>A0A0D0DVC9_9AGAM</name>
<proteinExistence type="predicted"/>
<evidence type="ECO:0000256" key="3">
    <source>
        <dbReference type="SAM" id="MobiDB-lite"/>
    </source>
</evidence>
<dbReference type="SUPFAM" id="SSF50044">
    <property type="entry name" value="SH3-domain"/>
    <property type="match status" value="1"/>
</dbReference>
<accession>A0A0D0DVC9</accession>
<dbReference type="InterPro" id="IPR036028">
    <property type="entry name" value="SH3-like_dom_sf"/>
</dbReference>
<dbReference type="PANTHER" id="PTHR45929:SF7">
    <property type="entry name" value="LAS SEVENTEEN-BINDING PROTEIN 1"/>
    <property type="match status" value="1"/>
</dbReference>
<dbReference type="Pfam" id="PF00018">
    <property type="entry name" value="SH3_1"/>
    <property type="match status" value="1"/>
</dbReference>
<gene>
    <name evidence="5" type="ORF">PAXRUDRAFT_823613</name>
</gene>
<dbReference type="PRINTS" id="PR00452">
    <property type="entry name" value="SH3DOMAIN"/>
</dbReference>
<feature type="compositionally biased region" description="Low complexity" evidence="3">
    <location>
        <begin position="219"/>
        <end position="238"/>
    </location>
</feature>
<keyword evidence="6" id="KW-1185">Reference proteome</keyword>
<dbReference type="HOGENOM" id="CLU_064552_0_0_1"/>
<feature type="compositionally biased region" description="Pro residues" evidence="3">
    <location>
        <begin position="239"/>
        <end position="259"/>
    </location>
</feature>